<organism evidence="2 4">
    <name type="scientific">Paenibacillus urinalis</name>
    <dbReference type="NCBI Taxonomy" id="521520"/>
    <lineage>
        <taxon>Bacteria</taxon>
        <taxon>Bacillati</taxon>
        <taxon>Bacillota</taxon>
        <taxon>Bacilli</taxon>
        <taxon>Bacillales</taxon>
        <taxon>Paenibacillaceae</taxon>
        <taxon>Paenibacillus</taxon>
    </lineage>
</organism>
<dbReference type="EMBL" id="CP118101">
    <property type="protein sequence ID" value="WDH80637.1"/>
    <property type="molecule type" value="Genomic_DNA"/>
</dbReference>
<sequence>MGMLKGRTAIVVGASSGVGYGCALRYAEEGANVLACSNEEEGLLQLAEEAAGLEGKIVTLVADVSKEEDLNNIVEKTISEFGRIEILACIAQGGLSHPTDLIHATSEYALESYTTGPLYTMLLMQKCFPYMKEQQYGRIITTSSGGAVSGTPGFASYAMAKGAIMSLTRVAAKEWAQYGITTNCFFPVIKARGFDMTPQGKAAMEELTRIIPVRYVGEAYRDCSPILAFMASEQAHYMNGQMIGIDGGLTLLA</sequence>
<proteinExistence type="inferred from homology"/>
<evidence type="ECO:0000256" key="1">
    <source>
        <dbReference type="ARBA" id="ARBA00006484"/>
    </source>
</evidence>
<dbReference type="AlphaFoldDB" id="A0AAX3MTJ5"/>
<dbReference type="GO" id="GO:0030497">
    <property type="term" value="P:fatty acid elongation"/>
    <property type="evidence" value="ECO:0007669"/>
    <property type="project" value="TreeGrafter"/>
</dbReference>
<dbReference type="PRINTS" id="PR00081">
    <property type="entry name" value="GDHRDH"/>
</dbReference>
<dbReference type="CDD" id="cd05233">
    <property type="entry name" value="SDR_c"/>
    <property type="match status" value="1"/>
</dbReference>
<dbReference type="PROSITE" id="PS00061">
    <property type="entry name" value="ADH_SHORT"/>
    <property type="match status" value="1"/>
</dbReference>
<dbReference type="SUPFAM" id="SSF51735">
    <property type="entry name" value="NAD(P)-binding Rossmann-fold domains"/>
    <property type="match status" value="1"/>
</dbReference>
<dbReference type="PANTHER" id="PTHR42760">
    <property type="entry name" value="SHORT-CHAIN DEHYDROGENASES/REDUCTASES FAMILY MEMBER"/>
    <property type="match status" value="1"/>
</dbReference>
<accession>A0AAX3MTJ5</accession>
<protein>
    <submittedName>
        <fullName evidence="2">SDR family NAD(P)-dependent oxidoreductase</fullName>
    </submittedName>
</protein>
<evidence type="ECO:0000313" key="2">
    <source>
        <dbReference type="EMBL" id="WDH80637.1"/>
    </source>
</evidence>
<dbReference type="PANTHER" id="PTHR42760:SF40">
    <property type="entry name" value="3-OXOACYL-[ACYL-CARRIER-PROTEIN] REDUCTASE, CHLOROPLASTIC"/>
    <property type="match status" value="1"/>
</dbReference>
<dbReference type="InterPro" id="IPR002347">
    <property type="entry name" value="SDR_fam"/>
</dbReference>
<dbReference type="Gene3D" id="3.40.50.720">
    <property type="entry name" value="NAD(P)-binding Rossmann-like Domain"/>
    <property type="match status" value="1"/>
</dbReference>
<evidence type="ECO:0000313" key="4">
    <source>
        <dbReference type="Proteomes" id="UP001220962"/>
    </source>
</evidence>
<evidence type="ECO:0000313" key="3">
    <source>
        <dbReference type="EMBL" id="WDI00333.1"/>
    </source>
</evidence>
<dbReference type="RefSeq" id="WP_047911928.1">
    <property type="nucleotide sequence ID" value="NZ_CP118101.1"/>
</dbReference>
<dbReference type="PROSITE" id="PS51257">
    <property type="entry name" value="PROKAR_LIPOPROTEIN"/>
    <property type="match status" value="1"/>
</dbReference>
<dbReference type="InterPro" id="IPR036291">
    <property type="entry name" value="NAD(P)-bd_dom_sf"/>
</dbReference>
<dbReference type="Pfam" id="PF13561">
    <property type="entry name" value="adh_short_C2"/>
    <property type="match status" value="1"/>
</dbReference>
<evidence type="ECO:0000313" key="5">
    <source>
        <dbReference type="Proteomes" id="UP001221519"/>
    </source>
</evidence>
<dbReference type="GO" id="GO:0016616">
    <property type="term" value="F:oxidoreductase activity, acting on the CH-OH group of donors, NAD or NADP as acceptor"/>
    <property type="evidence" value="ECO:0007669"/>
    <property type="project" value="TreeGrafter"/>
</dbReference>
<reference evidence="2 5" key="1">
    <citation type="submission" date="2023-02" db="EMBL/GenBank/DDBJ databases">
        <title>Pathogen: clinical or host-associated sample.</title>
        <authorList>
            <person name="Hergert J."/>
            <person name="Casey R."/>
            <person name="Wagner J."/>
            <person name="Young E.L."/>
            <person name="Oakeson K.F."/>
        </authorList>
    </citation>
    <scope>NUCLEOTIDE SEQUENCE</scope>
    <source>
        <strain evidence="3 5">2022CK-00829</strain>
        <strain evidence="2">2022CK-00830</strain>
    </source>
</reference>
<gene>
    <name evidence="2" type="ORF">PUW23_13825</name>
    <name evidence="3" type="ORF">PUW25_13570</name>
</gene>
<comment type="similarity">
    <text evidence="1">Belongs to the short-chain dehydrogenases/reductases (SDR) family.</text>
</comment>
<keyword evidence="5" id="KW-1185">Reference proteome</keyword>
<dbReference type="InterPro" id="IPR020904">
    <property type="entry name" value="Sc_DH/Rdtase_CS"/>
</dbReference>
<dbReference type="Proteomes" id="UP001220962">
    <property type="component" value="Chromosome"/>
</dbReference>
<dbReference type="EMBL" id="CP118108">
    <property type="protein sequence ID" value="WDI00333.1"/>
    <property type="molecule type" value="Genomic_DNA"/>
</dbReference>
<name>A0AAX3MTJ5_9BACL</name>
<dbReference type="Proteomes" id="UP001221519">
    <property type="component" value="Chromosome"/>
</dbReference>